<gene>
    <name evidence="1" type="ORF">UT24_C0003G0065</name>
</gene>
<dbReference type="EMBL" id="LBWB01000003">
    <property type="protein sequence ID" value="KKR01658.1"/>
    <property type="molecule type" value="Genomic_DNA"/>
</dbReference>
<reference evidence="1 2" key="1">
    <citation type="journal article" date="2015" name="Nature">
        <title>rRNA introns, odd ribosomes, and small enigmatic genomes across a large radiation of phyla.</title>
        <authorList>
            <person name="Brown C.T."/>
            <person name="Hug L.A."/>
            <person name="Thomas B.C."/>
            <person name="Sharon I."/>
            <person name="Castelle C.J."/>
            <person name="Singh A."/>
            <person name="Wilkins M.J."/>
            <person name="Williams K.H."/>
            <person name="Banfield J.F."/>
        </authorList>
    </citation>
    <scope>NUCLEOTIDE SEQUENCE [LARGE SCALE GENOMIC DNA]</scope>
</reference>
<evidence type="ECO:0000313" key="2">
    <source>
        <dbReference type="Proteomes" id="UP000033881"/>
    </source>
</evidence>
<dbReference type="AlphaFoldDB" id="A0A0G0MEQ3"/>
<evidence type="ECO:0000313" key="1">
    <source>
        <dbReference type="EMBL" id="KKR01658.1"/>
    </source>
</evidence>
<sequence length="205" mass="22681">MSSALDAYASETTSVFEGKVANVSYHKTAKGDVFALVSVSGVEKPLAIPVSQVTTRTKSGITTHKYPIPSYGNHVSASDVHEGELWIFLGHRSIVEIKPPDFHVWRNPSKVTESQEEAAEGIILGYLKEHDDKGCSPNDVRHEIQEIFPERDPHIVGVPFLRLSKKGLIHKYGQTPSDDNRHHGSPVSVWHLTKKGQELVASFHS</sequence>
<dbReference type="Proteomes" id="UP000033881">
    <property type="component" value="Unassembled WGS sequence"/>
</dbReference>
<comment type="caution">
    <text evidence="1">The sequence shown here is derived from an EMBL/GenBank/DDBJ whole genome shotgun (WGS) entry which is preliminary data.</text>
</comment>
<protein>
    <submittedName>
        <fullName evidence="1">Uncharacterized protein</fullName>
    </submittedName>
</protein>
<name>A0A0G0MEQ3_9BACT</name>
<accession>A0A0G0MEQ3</accession>
<proteinExistence type="predicted"/>
<dbReference type="STRING" id="1618574.UT24_C0003G0065"/>
<organism evidence="1 2">
    <name type="scientific">Candidatus Woesebacteria bacterium GW2011_GWB1_39_12</name>
    <dbReference type="NCBI Taxonomy" id="1618574"/>
    <lineage>
        <taxon>Bacteria</taxon>
        <taxon>Candidatus Woeseibacteriota</taxon>
    </lineage>
</organism>